<proteinExistence type="predicted"/>
<feature type="domain" description="5'-Nucleotidase C-terminal" evidence="1">
    <location>
        <begin position="64"/>
        <end position="203"/>
    </location>
</feature>
<dbReference type="InterPro" id="IPR008334">
    <property type="entry name" value="5'-Nucleotdase_C"/>
</dbReference>
<dbReference type="InterPro" id="IPR006179">
    <property type="entry name" value="5_nucleotidase/apyrase"/>
</dbReference>
<dbReference type="GO" id="GO:0016787">
    <property type="term" value="F:hydrolase activity"/>
    <property type="evidence" value="ECO:0007669"/>
    <property type="project" value="InterPro"/>
</dbReference>
<dbReference type="GO" id="GO:0009166">
    <property type="term" value="P:nucleotide catabolic process"/>
    <property type="evidence" value="ECO:0007669"/>
    <property type="project" value="InterPro"/>
</dbReference>
<dbReference type="Pfam" id="PF02872">
    <property type="entry name" value="5_nucleotid_C"/>
    <property type="match status" value="1"/>
</dbReference>
<dbReference type="SUPFAM" id="SSF55816">
    <property type="entry name" value="5'-nucleotidase (syn. UDP-sugar hydrolase), C-terminal domain"/>
    <property type="match status" value="1"/>
</dbReference>
<dbReference type="PRINTS" id="PR01607">
    <property type="entry name" value="APYRASEFAMLY"/>
</dbReference>
<dbReference type="AlphaFoldDB" id="A0A653AJ17"/>
<evidence type="ECO:0000259" key="1">
    <source>
        <dbReference type="Pfam" id="PF02872"/>
    </source>
</evidence>
<name>A0A653AJ17_9BACT</name>
<accession>A0A653AJ17</accession>
<gene>
    <name evidence="2" type="ORF">TRIP_D440081</name>
</gene>
<reference evidence="2" key="1">
    <citation type="submission" date="2018-07" db="EMBL/GenBank/DDBJ databases">
        <authorList>
            <consortium name="Genoscope - CEA"/>
            <person name="William W."/>
        </authorList>
    </citation>
    <scope>NUCLEOTIDE SEQUENCE</scope>
    <source>
        <strain evidence="2">IK1</strain>
    </source>
</reference>
<protein>
    <submittedName>
        <fullName evidence="2">5'-Nucleotidase domain-containing protein</fullName>
    </submittedName>
</protein>
<dbReference type="PROSITE" id="PS51257">
    <property type="entry name" value="PROKAR_LIPOPROTEIN"/>
    <property type="match status" value="1"/>
</dbReference>
<dbReference type="PANTHER" id="PTHR11575">
    <property type="entry name" value="5'-NUCLEOTIDASE-RELATED"/>
    <property type="match status" value="1"/>
</dbReference>
<dbReference type="Gene3D" id="3.90.780.10">
    <property type="entry name" value="5'-Nucleotidase, C-terminal domain"/>
    <property type="match status" value="1"/>
</dbReference>
<organism evidence="2">
    <name type="scientific">uncultured Paludibacter sp</name>
    <dbReference type="NCBI Taxonomy" id="497635"/>
    <lineage>
        <taxon>Bacteria</taxon>
        <taxon>Pseudomonadati</taxon>
        <taxon>Bacteroidota</taxon>
        <taxon>Bacteroidia</taxon>
        <taxon>Bacteroidales</taxon>
        <taxon>Paludibacteraceae</taxon>
        <taxon>Paludibacter</taxon>
        <taxon>environmental samples</taxon>
    </lineage>
</organism>
<dbReference type="PANTHER" id="PTHR11575:SF24">
    <property type="entry name" value="5'-NUCLEOTIDASE"/>
    <property type="match status" value="1"/>
</dbReference>
<sequence>MKKYFFYILVLSTLLSCSSKKWVLTDYKTSKISIDSSLNSIADKNMTAFIAPIKQSLDKEMNQVIGQSAEEMTVGKPESLLSNWNADVYREAATDFLKSPVDIGIVNLGGLRTSLPKGNITVRNIFEQMPFENELVLLWLKGSDVKELMDIFALEGGQGISGIRFEIKDKKAVNISVNGQLLDENKTYIIATSDYLAGGNDRMIPLTKAVKRMDTGLKLRNILMEKVIRENRKGNKIQSELDGRIKTIQ</sequence>
<dbReference type="InterPro" id="IPR036907">
    <property type="entry name" value="5'-Nucleotdase_C_sf"/>
</dbReference>
<evidence type="ECO:0000313" key="2">
    <source>
        <dbReference type="EMBL" id="VBB48063.1"/>
    </source>
</evidence>
<dbReference type="EMBL" id="UPXZ01000039">
    <property type="protein sequence ID" value="VBB48063.1"/>
    <property type="molecule type" value="Genomic_DNA"/>
</dbReference>